<keyword evidence="3" id="KW-0346">Stress response</keyword>
<feature type="compositionally biased region" description="Basic and acidic residues" evidence="1">
    <location>
        <begin position="21"/>
        <end position="35"/>
    </location>
</feature>
<accession>A0A077YYH8</accession>
<dbReference type="Gene3D" id="2.60.40.790">
    <property type="match status" value="1"/>
</dbReference>
<name>A0A077YYH8_TRITR</name>
<dbReference type="EMBL" id="HG805831">
    <property type="protein sequence ID" value="CDW52784.1"/>
    <property type="molecule type" value="Genomic_DNA"/>
</dbReference>
<dbReference type="CDD" id="cd06526">
    <property type="entry name" value="metazoan_ACD"/>
    <property type="match status" value="1"/>
</dbReference>
<dbReference type="GO" id="GO:0005737">
    <property type="term" value="C:cytoplasm"/>
    <property type="evidence" value="ECO:0007669"/>
    <property type="project" value="TreeGrafter"/>
</dbReference>
<reference evidence="3" key="2">
    <citation type="submission" date="2014-03" db="EMBL/GenBank/DDBJ databases">
        <title>The whipworm genome and dual-species transcriptomics of an intimate host-pathogen interaction.</title>
        <authorList>
            <person name="Foth B.J."/>
            <person name="Tsai I.J."/>
            <person name="Reid A.J."/>
            <person name="Bancroft A.J."/>
            <person name="Nichol S."/>
            <person name="Tracey A."/>
            <person name="Holroyd N."/>
            <person name="Cotton J.A."/>
            <person name="Stanley E.J."/>
            <person name="Zarowiecki M."/>
            <person name="Liu J.Z."/>
            <person name="Huckvale T."/>
            <person name="Cooper P.J."/>
            <person name="Grencis R.K."/>
            <person name="Berriman M."/>
        </authorList>
    </citation>
    <scope>NUCLEOTIDE SEQUENCE [LARGE SCALE GENOMIC DNA]</scope>
</reference>
<evidence type="ECO:0000313" key="3">
    <source>
        <dbReference type="EMBL" id="CDW52784.1"/>
    </source>
</evidence>
<dbReference type="GO" id="GO:0009408">
    <property type="term" value="P:response to heat"/>
    <property type="evidence" value="ECO:0007669"/>
    <property type="project" value="TreeGrafter"/>
</dbReference>
<dbReference type="SUPFAM" id="SSF49764">
    <property type="entry name" value="HSP20-like chaperones"/>
    <property type="match status" value="1"/>
</dbReference>
<organism evidence="3 4">
    <name type="scientific">Trichuris trichiura</name>
    <name type="common">Whipworm</name>
    <name type="synonym">Trichocephalus trichiurus</name>
    <dbReference type="NCBI Taxonomy" id="36087"/>
    <lineage>
        <taxon>Eukaryota</taxon>
        <taxon>Metazoa</taxon>
        <taxon>Ecdysozoa</taxon>
        <taxon>Nematoda</taxon>
        <taxon>Enoplea</taxon>
        <taxon>Dorylaimia</taxon>
        <taxon>Trichinellida</taxon>
        <taxon>Trichuridae</taxon>
        <taxon>Trichuris</taxon>
    </lineage>
</organism>
<protein>
    <submittedName>
        <fullName evidence="3">Small heat shock protein</fullName>
    </submittedName>
</protein>
<dbReference type="InterPro" id="IPR001436">
    <property type="entry name" value="Alpha-crystallin/sHSP_animal"/>
</dbReference>
<dbReference type="STRING" id="36087.A0A077YYH8"/>
<gene>
    <name evidence="3" type="ORF">TTRE_0000104601</name>
</gene>
<proteinExistence type="predicted"/>
<dbReference type="GO" id="GO:0005634">
    <property type="term" value="C:nucleus"/>
    <property type="evidence" value="ECO:0007669"/>
    <property type="project" value="TreeGrafter"/>
</dbReference>
<dbReference type="AlphaFoldDB" id="A0A077YYH8"/>
<reference evidence="3" key="1">
    <citation type="submission" date="2014-01" db="EMBL/GenBank/DDBJ databases">
        <authorList>
            <person name="Aslett M."/>
        </authorList>
    </citation>
    <scope>NUCLEOTIDE SEQUENCE</scope>
</reference>
<dbReference type="GO" id="GO:0042026">
    <property type="term" value="P:protein refolding"/>
    <property type="evidence" value="ECO:0007669"/>
    <property type="project" value="TreeGrafter"/>
</dbReference>
<feature type="region of interest" description="Disordered" evidence="1">
    <location>
        <begin position="1"/>
        <end position="40"/>
    </location>
</feature>
<dbReference type="Proteomes" id="UP000030665">
    <property type="component" value="Unassembled WGS sequence"/>
</dbReference>
<evidence type="ECO:0000256" key="1">
    <source>
        <dbReference type="SAM" id="MobiDB-lite"/>
    </source>
</evidence>
<evidence type="ECO:0000259" key="2">
    <source>
        <dbReference type="Pfam" id="PF00011"/>
    </source>
</evidence>
<keyword evidence="4" id="KW-1185">Reference proteome</keyword>
<dbReference type="OrthoDB" id="1431247at2759"/>
<dbReference type="InterPro" id="IPR002068">
    <property type="entry name" value="A-crystallin/Hsp20_dom"/>
</dbReference>
<dbReference type="PANTHER" id="PTHR45640">
    <property type="entry name" value="HEAT SHOCK PROTEIN HSP-12.2-RELATED"/>
    <property type="match status" value="1"/>
</dbReference>
<dbReference type="Pfam" id="PF00011">
    <property type="entry name" value="HSP20"/>
    <property type="match status" value="1"/>
</dbReference>
<dbReference type="InterPro" id="IPR008978">
    <property type="entry name" value="HSP20-like_chaperone"/>
</dbReference>
<evidence type="ECO:0000313" key="4">
    <source>
        <dbReference type="Proteomes" id="UP000030665"/>
    </source>
</evidence>
<dbReference type="GO" id="GO:0051082">
    <property type="term" value="F:unfolded protein binding"/>
    <property type="evidence" value="ECO:0007669"/>
    <property type="project" value="TreeGrafter"/>
</dbReference>
<sequence>MDVHFSSCPDDETAAGAATKKTNDDVCKAPNRKESSTPQFNAIDNPTVYTRRGLIRGERTLEALKVMHSLASINCSYGAVAPLKASHSIDQCCNASSSAPNSPSVGSRRRLHPVVFGQGGFNDRSSTLWEWPLGTASVSNTDDNFEVELYFSPFTAKEITAKVMGNELLIHCKSDALLSANDPHPREIFRSYQMPLNVDPKTVRFSIKEERYLSVKAKKERPLKLALAYDTNSDKCIN</sequence>
<dbReference type="PANTHER" id="PTHR45640:SF26">
    <property type="entry name" value="RE23625P"/>
    <property type="match status" value="1"/>
</dbReference>
<feature type="domain" description="SHSP" evidence="2">
    <location>
        <begin position="139"/>
        <end position="222"/>
    </location>
</feature>